<evidence type="ECO:0000313" key="2">
    <source>
        <dbReference type="Proteomes" id="UP000029492"/>
    </source>
</evidence>
<proteinExistence type="predicted"/>
<organism evidence="1 2">
    <name type="scientific">Methylobacterium oryzae CBMB20</name>
    <dbReference type="NCBI Taxonomy" id="693986"/>
    <lineage>
        <taxon>Bacteria</taxon>
        <taxon>Pseudomonadati</taxon>
        <taxon>Pseudomonadota</taxon>
        <taxon>Alphaproteobacteria</taxon>
        <taxon>Hyphomicrobiales</taxon>
        <taxon>Methylobacteriaceae</taxon>
        <taxon>Methylobacterium</taxon>
    </lineage>
</organism>
<dbReference type="Proteomes" id="UP000029492">
    <property type="component" value="Chromosome"/>
</dbReference>
<dbReference type="HOGENOM" id="CLU_705300_0_0_5"/>
<evidence type="ECO:0000313" key="1">
    <source>
        <dbReference type="EMBL" id="AIQ93151.1"/>
    </source>
</evidence>
<reference evidence="1 2" key="1">
    <citation type="journal article" date="2014" name="PLoS ONE">
        <title>Genome Information of Methylobacterium oryzae, a Plant-Probiotic Methylotroph in the Phyllosphere.</title>
        <authorList>
            <person name="Kwak M.J."/>
            <person name="Jeong H."/>
            <person name="Madhaiyan M."/>
            <person name="Lee Y."/>
            <person name="Sa T.M."/>
            <person name="Oh T.K."/>
            <person name="Kim J.F."/>
        </authorList>
    </citation>
    <scope>NUCLEOTIDE SEQUENCE [LARGE SCALE GENOMIC DNA]</scope>
    <source>
        <strain evidence="1 2">CBMB20</strain>
    </source>
</reference>
<dbReference type="STRING" id="693986.MOC_5396"/>
<dbReference type="KEGG" id="mor:MOC_5396"/>
<keyword evidence="2" id="KW-1185">Reference proteome</keyword>
<dbReference type="RefSeq" id="WP_148311275.1">
    <property type="nucleotide sequence ID" value="NZ_CP003811.1"/>
</dbReference>
<dbReference type="AlphaFoldDB" id="A0A089NYV4"/>
<dbReference type="eggNOG" id="COG0457">
    <property type="taxonomic scope" value="Bacteria"/>
</dbReference>
<name>A0A089NYV4_9HYPH</name>
<dbReference type="EMBL" id="CP003811">
    <property type="protein sequence ID" value="AIQ93151.1"/>
    <property type="molecule type" value="Genomic_DNA"/>
</dbReference>
<gene>
    <name evidence="1" type="ORF">MOC_5396</name>
</gene>
<protein>
    <submittedName>
        <fullName evidence="1">Tetratricopeptide domain protein</fullName>
    </submittedName>
</protein>
<sequence>MNGYVHFDLAPPRSWDHFEELCADTFQEEWQDATLVRHGRAGQAQHGVDIVGRIGAVWPVGLQCKKKTRWPVKEVRTSELDEEVEKAKNFNPPLQAFYLISTAPDDQPLQEHARIITDRHKQQGLFSVSVLGWGELVRRATRHNNVAAKHFGPFSTGPATPLLATWRAANAKLLMNDDELAISIKELIHDLIDYPAGRIILRQQETEDLLFQITNRQAAETDTLADRIAVVDLRDKLKILRDRERAVAAGLQLLLGHKDMRDYVRIVWEKDAPLLIRSFVEQELDPDGSNVTGLEKIRIHPPGTQPEDSIAVFMPGSEIAAIFQHQTDLKKRYPTINADIISELPSNAQFAYAIPRVLHRVIWNLSEGISLKSMEEKEWLDMSSWKVTI</sequence>
<accession>A0A089NYV4</accession>